<feature type="domain" description="HIRAN" evidence="3">
    <location>
        <begin position="572"/>
        <end position="668"/>
    </location>
</feature>
<dbReference type="RefSeq" id="WP_347309182.1">
    <property type="nucleotide sequence ID" value="NZ_JBAJEX010000018.1"/>
</dbReference>
<dbReference type="InterPro" id="IPR014905">
    <property type="entry name" value="HIRAN"/>
</dbReference>
<keyword evidence="2" id="KW-0378">Hydrolase</keyword>
<comment type="caution">
    <text evidence="4">The sequence shown here is derived from an EMBL/GenBank/DDBJ whole genome shotgun (WGS) entry which is preliminary data.</text>
</comment>
<evidence type="ECO:0000259" key="3">
    <source>
        <dbReference type="SMART" id="SM00910"/>
    </source>
</evidence>
<dbReference type="Gene3D" id="3.30.70.2330">
    <property type="match status" value="1"/>
</dbReference>
<keyword evidence="1" id="KW-0479">Metal-binding</keyword>
<reference evidence="4 5" key="1">
    <citation type="submission" date="2024-02" db="EMBL/GenBank/DDBJ databases">
        <title>New thermophilic sulfur-oxidizing bacteria from a hot springs of the Uzon caldera (Kamchatka, Russia).</title>
        <authorList>
            <person name="Dukat A.M."/>
            <person name="Elcheninov A.G."/>
            <person name="Frolov E.N."/>
        </authorList>
    </citation>
    <scope>NUCLEOTIDE SEQUENCE [LARGE SCALE GENOMIC DNA]</scope>
    <source>
        <strain evidence="4 5">AK1</strain>
    </source>
</reference>
<evidence type="ECO:0000313" key="5">
    <source>
        <dbReference type="Proteomes" id="UP001482231"/>
    </source>
</evidence>
<keyword evidence="5" id="KW-1185">Reference proteome</keyword>
<evidence type="ECO:0000256" key="1">
    <source>
        <dbReference type="ARBA" id="ARBA00022723"/>
    </source>
</evidence>
<dbReference type="Pfam" id="PF08797">
    <property type="entry name" value="HIRAN"/>
    <property type="match status" value="1"/>
</dbReference>
<evidence type="ECO:0000313" key="4">
    <source>
        <dbReference type="EMBL" id="MEO1768071.1"/>
    </source>
</evidence>
<protein>
    <submittedName>
        <fullName evidence="4">HIRAN domain-containing protein</fullName>
    </submittedName>
</protein>
<dbReference type="Proteomes" id="UP001482231">
    <property type="component" value="Unassembled WGS sequence"/>
</dbReference>
<proteinExistence type="predicted"/>
<dbReference type="SMART" id="SM00910">
    <property type="entry name" value="HIRAN"/>
    <property type="match status" value="1"/>
</dbReference>
<evidence type="ECO:0000256" key="2">
    <source>
        <dbReference type="ARBA" id="ARBA00022801"/>
    </source>
</evidence>
<dbReference type="EMBL" id="JBAJEX010000018">
    <property type="protein sequence ID" value="MEO1768071.1"/>
    <property type="molecule type" value="Genomic_DNA"/>
</dbReference>
<gene>
    <name evidence="4" type="ORF">V6E02_12735</name>
</gene>
<organism evidence="4 5">
    <name type="scientific">Thiobacter aerophilum</name>
    <dbReference type="NCBI Taxonomy" id="3121275"/>
    <lineage>
        <taxon>Bacteria</taxon>
        <taxon>Pseudomonadati</taxon>
        <taxon>Pseudomonadota</taxon>
        <taxon>Betaproteobacteria</taxon>
        <taxon>Burkholderiales</taxon>
        <taxon>Thiobacteraceae</taxon>
        <taxon>Thiobacter</taxon>
    </lineage>
</organism>
<sequence length="676" mass="75815">MTDFHRAVPPALTFGASHARLPAVRARLWLSAQALREHDDDPRLWLNLTDGRVLALRLAHATLGDDAVIAPIVEALADDAQGYCYELDLPEVGFVQVLYAAPVLPQPSRLHAGYLYSAEFRAFADSLDAEVMQLLLALEREPTPVAATGGRTPHPAPLRYLASVRNYNRLAPLPPPLRERRLQALARFPALVAPILLTLHHSPNLFDGKRHAWRMKSDAVQEAIDQGKDLTGALAAFWGISRGLVRAPVNAAMWGGRNGDERRLYLQLLDALPDNQRPTLSDFERWLPYLPNYFMLFNAAGAEGETRLMPVPPEVHRGAFRLGWNLTWRAASEHFGNLLDAMTDCDDFLHAARERAAALLKDRYGPKPARLAAGWLACFGLTGLLGASARWHRRRPKSAPMPPDLSLPAIVGELHENDKDAIELITPTMLVDEGQRMQHCVGSPRYWEASVAGTRIFHLVCGREQATAKYRPRLREDVDYDTVYALVQLRGPLNRAVSPEMEAWARRIEAVLNEPERNDARWAALEARGRIEVRLLDERLKVGWRAGWLDPKSERQLKRVLEWLKRPLPGPNVLLVAHVAGFQYHQGPEVEASLSLGDPLTLCHERDNPHDPLAVRIEWRGAKLGYVPRPQNAEIAARLIMGERLTARIDALELEAEPWQRVGFVIETIDENDHAP</sequence>
<accession>A0ABV0EHM0</accession>
<name>A0ABV0EHM0_9BURK</name>